<feature type="active site" description="Proton donor" evidence="5">
    <location>
        <position position="133"/>
    </location>
</feature>
<dbReference type="PANTHER" id="PTHR21047:SF2">
    <property type="entry name" value="THYMIDINE DIPHOSPHO-4-KETO-RHAMNOSE 3,5-EPIMERASE"/>
    <property type="match status" value="1"/>
</dbReference>
<dbReference type="RefSeq" id="WP_067675607.1">
    <property type="nucleotide sequence ID" value="NZ_CP016591.1"/>
</dbReference>
<dbReference type="Gene3D" id="2.60.120.10">
    <property type="entry name" value="Jelly Rolls"/>
    <property type="match status" value="1"/>
</dbReference>
<dbReference type="GO" id="GO:0000271">
    <property type="term" value="P:polysaccharide biosynthetic process"/>
    <property type="evidence" value="ECO:0007669"/>
    <property type="project" value="TreeGrafter"/>
</dbReference>
<evidence type="ECO:0000256" key="5">
    <source>
        <dbReference type="PIRSR" id="PIRSR600888-1"/>
    </source>
</evidence>
<dbReference type="PANTHER" id="PTHR21047">
    <property type="entry name" value="DTDP-6-DEOXY-D-GLUCOSE-3,5 EPIMERASE"/>
    <property type="match status" value="1"/>
</dbReference>
<accession>A0A1B2A9S7</accession>
<dbReference type="InterPro" id="IPR000888">
    <property type="entry name" value="RmlC-like"/>
</dbReference>
<dbReference type="AlphaFoldDB" id="A0A1B2A9S7"/>
<evidence type="ECO:0000256" key="7">
    <source>
        <dbReference type="RuleBase" id="RU364069"/>
    </source>
</evidence>
<dbReference type="EMBL" id="CP016591">
    <property type="protein sequence ID" value="ANY18933.1"/>
    <property type="molecule type" value="Genomic_DNA"/>
</dbReference>
<dbReference type="OrthoDB" id="9800680at2"/>
<dbReference type="Pfam" id="PF00908">
    <property type="entry name" value="dTDP_sugar_isom"/>
    <property type="match status" value="1"/>
</dbReference>
<dbReference type="STRING" id="692370.A6F68_00398"/>
<comment type="similarity">
    <text evidence="7">Belongs to the dTDP-4-dehydrorhamnose 3,5-epimerase family.</text>
</comment>
<dbReference type="GO" id="GO:0008830">
    <property type="term" value="F:dTDP-4-dehydrorhamnose 3,5-epimerase activity"/>
    <property type="evidence" value="ECO:0007669"/>
    <property type="project" value="UniProtKB-UniRule"/>
</dbReference>
<dbReference type="CDD" id="cd00438">
    <property type="entry name" value="cupin_RmlC"/>
    <property type="match status" value="1"/>
</dbReference>
<reference evidence="8 9" key="1">
    <citation type="submission" date="2016-07" db="EMBL/GenBank/DDBJ databases">
        <title>Complete genome sequence of Altererythrobacter dongtanensis KCTC 22672, a type strain with esterase isolated from tidal flat.</title>
        <authorList>
            <person name="Cheng H."/>
            <person name="Wu Y.-H."/>
            <person name="Zhou P."/>
            <person name="Huo Y.-Y."/>
            <person name="Wang C.-S."/>
            <person name="Xu X.-W."/>
        </authorList>
    </citation>
    <scope>NUCLEOTIDE SEQUENCE [LARGE SCALE GENOMIC DNA]</scope>
    <source>
        <strain evidence="8 9">KCTC 22672</strain>
    </source>
</reference>
<evidence type="ECO:0000256" key="3">
    <source>
        <dbReference type="ARBA" id="ARBA00012098"/>
    </source>
</evidence>
<evidence type="ECO:0000256" key="4">
    <source>
        <dbReference type="ARBA" id="ARBA00019595"/>
    </source>
</evidence>
<dbReference type="Proteomes" id="UP000092932">
    <property type="component" value="Chromosome"/>
</dbReference>
<dbReference type="GO" id="GO:0019305">
    <property type="term" value="P:dTDP-rhamnose biosynthetic process"/>
    <property type="evidence" value="ECO:0007669"/>
    <property type="project" value="UniProtKB-UniRule"/>
</dbReference>
<comment type="pathway">
    <text evidence="7">Carbohydrate biosynthesis; dTDP-L-rhamnose biosynthesis.</text>
</comment>
<dbReference type="PATRIC" id="fig|692370.5.peg.410"/>
<dbReference type="KEGG" id="ado:A6F68_00398"/>
<feature type="site" description="Participates in a stacking interaction with the thymidine ring of dTDP-4-oxo-6-deoxyglucose" evidence="6">
    <location>
        <position position="139"/>
    </location>
</feature>
<dbReference type="SUPFAM" id="SSF51182">
    <property type="entry name" value="RmlC-like cupins"/>
    <property type="match status" value="1"/>
</dbReference>
<evidence type="ECO:0000313" key="8">
    <source>
        <dbReference type="EMBL" id="ANY18933.1"/>
    </source>
</evidence>
<evidence type="ECO:0000256" key="2">
    <source>
        <dbReference type="ARBA" id="ARBA00001997"/>
    </source>
</evidence>
<evidence type="ECO:0000256" key="6">
    <source>
        <dbReference type="PIRSR" id="PIRSR600888-3"/>
    </source>
</evidence>
<feature type="active site" description="Proton acceptor" evidence="5">
    <location>
        <position position="63"/>
    </location>
</feature>
<dbReference type="InterPro" id="IPR011051">
    <property type="entry name" value="RmlC_Cupin_sf"/>
</dbReference>
<sequence length="189" mass="21088">MTSFKPTEIPAVVEIVPQRFGDHRGWFSEVYKRPEHAQAGYAIDWMQDNQSFSAPAGTVRGLHFQVPPVAQDKLVRVLSGAVFDVAVDLRRGSPTYGKWVGRELTAEAGNQLLVPVGFAHCFMTLVPDTHVLYKVSAPWSKDHEGAIRWDDPSIGIDWPVLDVPPTLSDKDRDAPLLADFDSPFVYESR</sequence>
<organism evidence="8 9">
    <name type="scientific">Tsuneonella dongtanensis</name>
    <dbReference type="NCBI Taxonomy" id="692370"/>
    <lineage>
        <taxon>Bacteria</taxon>
        <taxon>Pseudomonadati</taxon>
        <taxon>Pseudomonadota</taxon>
        <taxon>Alphaproteobacteria</taxon>
        <taxon>Sphingomonadales</taxon>
        <taxon>Erythrobacteraceae</taxon>
        <taxon>Tsuneonella</taxon>
    </lineage>
</organism>
<dbReference type="InterPro" id="IPR014710">
    <property type="entry name" value="RmlC-like_jellyroll"/>
</dbReference>
<evidence type="ECO:0000256" key="1">
    <source>
        <dbReference type="ARBA" id="ARBA00001298"/>
    </source>
</evidence>
<gene>
    <name evidence="8" type="primary">rmlC</name>
    <name evidence="8" type="ORF">A6F68_00398</name>
</gene>
<keyword evidence="9" id="KW-1185">Reference proteome</keyword>
<comment type="subunit">
    <text evidence="7">Homodimer.</text>
</comment>
<dbReference type="GO" id="GO:0005829">
    <property type="term" value="C:cytosol"/>
    <property type="evidence" value="ECO:0007669"/>
    <property type="project" value="TreeGrafter"/>
</dbReference>
<dbReference type="EC" id="5.1.3.13" evidence="3 7"/>
<name>A0A1B2A9S7_9SPHN</name>
<proteinExistence type="inferred from homology"/>
<comment type="function">
    <text evidence="2 7">Catalyzes the epimerization of the C3' and C5'positions of dTDP-6-deoxy-D-xylo-4-hexulose, forming dTDP-6-deoxy-L-lyxo-4-hexulose.</text>
</comment>
<dbReference type="UniPathway" id="UPA00124"/>
<comment type="catalytic activity">
    <reaction evidence="1 7">
        <text>dTDP-4-dehydro-6-deoxy-alpha-D-glucose = dTDP-4-dehydro-beta-L-rhamnose</text>
        <dbReference type="Rhea" id="RHEA:16969"/>
        <dbReference type="ChEBI" id="CHEBI:57649"/>
        <dbReference type="ChEBI" id="CHEBI:62830"/>
        <dbReference type="EC" id="5.1.3.13"/>
    </reaction>
</comment>
<evidence type="ECO:0000313" key="9">
    <source>
        <dbReference type="Proteomes" id="UP000092932"/>
    </source>
</evidence>
<dbReference type="NCBIfam" id="TIGR01221">
    <property type="entry name" value="rmlC"/>
    <property type="match status" value="1"/>
</dbReference>
<keyword evidence="7 8" id="KW-0413">Isomerase</keyword>
<protein>
    <recommendedName>
        <fullName evidence="4 7">dTDP-4-dehydrorhamnose 3,5-epimerase</fullName>
        <ecNumber evidence="3 7">5.1.3.13</ecNumber>
    </recommendedName>
    <alternativeName>
        <fullName evidence="7">Thymidine diphospho-4-keto-rhamnose 3,5-epimerase</fullName>
    </alternativeName>
</protein>